<dbReference type="KEGG" id="ote:Oter_2807"/>
<dbReference type="InterPro" id="IPR042099">
    <property type="entry name" value="ANL_N_sf"/>
</dbReference>
<dbReference type="InterPro" id="IPR000873">
    <property type="entry name" value="AMP-dep_synth/lig_dom"/>
</dbReference>
<evidence type="ECO:0000313" key="4">
    <source>
        <dbReference type="EMBL" id="ACB76088.1"/>
    </source>
</evidence>
<sequence length="386" mass="41205">MTRADVLSLLRATGCAQETGGTVFLSDPRWSKAERAQVEAARSNAAGRMSENEPDGWICLPTGGTSGAIRFARHDEQTLLAAVDGFVRHFQLTRVNAVDVLPPFHVSGLMARLRSAATGGTHVAWDWKRLEGGERPELSASAGEWVLSLVPTQLQRLLGNAAAVEWLRAFAIVFLGGGPVWPALADQAARAGIRVSLSYGMTETAAMVTALLPDEFLAGGRSVGRALPHARLELSAAGVIRIAGASVFRGYYPAHLASREFETSDLGEIAADGRLTVLGRHDAVIISGGEKVNPVEVEAVLRATGAFEDVAVLGVPDEEWGERIVACYPAVTVPDLGYVGRKVAEQLAGFRRPKAYVAVADWPRNAQGKLNRVLLQKAVVAQRSTD</sequence>
<accession>B1ZW05</accession>
<dbReference type="STRING" id="452637.Oter_2807"/>
<evidence type="ECO:0000256" key="1">
    <source>
        <dbReference type="ARBA" id="ARBA00006432"/>
    </source>
</evidence>
<dbReference type="SUPFAM" id="SSF56801">
    <property type="entry name" value="Acetyl-CoA synthetase-like"/>
    <property type="match status" value="1"/>
</dbReference>
<dbReference type="Proteomes" id="UP000007013">
    <property type="component" value="Chromosome"/>
</dbReference>
<feature type="domain" description="AMP-dependent synthetase/ligase" evidence="2">
    <location>
        <begin position="19"/>
        <end position="252"/>
    </location>
</feature>
<dbReference type="eggNOG" id="COG0318">
    <property type="taxonomic scope" value="Bacteria"/>
</dbReference>
<dbReference type="NCBIfam" id="NF005660">
    <property type="entry name" value="PRK07445.1-2"/>
    <property type="match status" value="1"/>
</dbReference>
<dbReference type="RefSeq" id="WP_012375623.1">
    <property type="nucleotide sequence ID" value="NC_010571.1"/>
</dbReference>
<evidence type="ECO:0000259" key="3">
    <source>
        <dbReference type="Pfam" id="PF13193"/>
    </source>
</evidence>
<name>B1ZW05_OPITP</name>
<organism evidence="4 5">
    <name type="scientific">Opitutus terrae (strain DSM 11246 / JCM 15787 / PB90-1)</name>
    <dbReference type="NCBI Taxonomy" id="452637"/>
    <lineage>
        <taxon>Bacteria</taxon>
        <taxon>Pseudomonadati</taxon>
        <taxon>Verrucomicrobiota</taxon>
        <taxon>Opitutia</taxon>
        <taxon>Opitutales</taxon>
        <taxon>Opitutaceae</taxon>
        <taxon>Opitutus</taxon>
    </lineage>
</organism>
<keyword evidence="4" id="KW-0436">Ligase</keyword>
<dbReference type="EMBL" id="CP001032">
    <property type="protein sequence ID" value="ACB76088.1"/>
    <property type="molecule type" value="Genomic_DNA"/>
</dbReference>
<dbReference type="GO" id="GO:0031956">
    <property type="term" value="F:medium-chain fatty acid-CoA ligase activity"/>
    <property type="evidence" value="ECO:0007669"/>
    <property type="project" value="TreeGrafter"/>
</dbReference>
<dbReference type="PANTHER" id="PTHR43201:SF8">
    <property type="entry name" value="ACYL-COA SYNTHETASE FAMILY MEMBER 3"/>
    <property type="match status" value="1"/>
</dbReference>
<evidence type="ECO:0000313" key="5">
    <source>
        <dbReference type="Proteomes" id="UP000007013"/>
    </source>
</evidence>
<dbReference type="Pfam" id="PF13193">
    <property type="entry name" value="AMP-binding_C"/>
    <property type="match status" value="1"/>
</dbReference>
<dbReference type="OrthoDB" id="9757771at2"/>
<dbReference type="HOGENOM" id="CLU_000022_59_3_0"/>
<dbReference type="Gene3D" id="3.40.50.12780">
    <property type="entry name" value="N-terminal domain of ligase-like"/>
    <property type="match status" value="1"/>
</dbReference>
<feature type="domain" description="AMP-binding enzyme C-terminal" evidence="3">
    <location>
        <begin position="296"/>
        <end position="369"/>
    </location>
</feature>
<gene>
    <name evidence="4" type="ordered locus">Oter_2807</name>
</gene>
<evidence type="ECO:0000259" key="2">
    <source>
        <dbReference type="Pfam" id="PF00501"/>
    </source>
</evidence>
<comment type="similarity">
    <text evidence="1">Belongs to the ATP-dependent AMP-binding enzyme family.</text>
</comment>
<proteinExistence type="inferred from homology"/>
<dbReference type="GO" id="GO:0006631">
    <property type="term" value="P:fatty acid metabolic process"/>
    <property type="evidence" value="ECO:0007669"/>
    <property type="project" value="TreeGrafter"/>
</dbReference>
<dbReference type="AlphaFoldDB" id="B1ZW05"/>
<dbReference type="Gene3D" id="3.30.300.30">
    <property type="match status" value="1"/>
</dbReference>
<keyword evidence="5" id="KW-1185">Reference proteome</keyword>
<dbReference type="Pfam" id="PF00501">
    <property type="entry name" value="AMP-binding"/>
    <property type="match status" value="1"/>
</dbReference>
<dbReference type="InterPro" id="IPR025110">
    <property type="entry name" value="AMP-bd_C"/>
</dbReference>
<dbReference type="InterPro" id="IPR045851">
    <property type="entry name" value="AMP-bd_C_sf"/>
</dbReference>
<reference evidence="4 5" key="1">
    <citation type="journal article" date="2011" name="J. Bacteriol.">
        <title>Genome sequence of the verrucomicrobium Opitutus terrae PB90-1, an abundant inhabitant of rice paddy soil ecosystems.</title>
        <authorList>
            <person name="van Passel M.W."/>
            <person name="Kant R."/>
            <person name="Palva A."/>
            <person name="Copeland A."/>
            <person name="Lucas S."/>
            <person name="Lapidus A."/>
            <person name="Glavina del Rio T."/>
            <person name="Pitluck S."/>
            <person name="Goltsman E."/>
            <person name="Clum A."/>
            <person name="Sun H."/>
            <person name="Schmutz J."/>
            <person name="Larimer F.W."/>
            <person name="Land M.L."/>
            <person name="Hauser L."/>
            <person name="Kyrpides N."/>
            <person name="Mikhailova N."/>
            <person name="Richardson P.P."/>
            <person name="Janssen P.H."/>
            <person name="de Vos W.M."/>
            <person name="Smidt H."/>
        </authorList>
    </citation>
    <scope>NUCLEOTIDE SEQUENCE [LARGE SCALE GENOMIC DNA]</scope>
    <source>
        <strain evidence="5">DSM 11246 / JCM 15787 / PB90-1</strain>
    </source>
</reference>
<dbReference type="PANTHER" id="PTHR43201">
    <property type="entry name" value="ACYL-COA SYNTHETASE"/>
    <property type="match status" value="1"/>
</dbReference>
<protein>
    <submittedName>
        <fullName evidence="4">O-succinylbenzoic acid--CoA ligase</fullName>
    </submittedName>
</protein>